<organism evidence="1 2">
    <name type="scientific">Streptomyces argyrophylli</name>
    <dbReference type="NCBI Taxonomy" id="2726118"/>
    <lineage>
        <taxon>Bacteria</taxon>
        <taxon>Bacillati</taxon>
        <taxon>Actinomycetota</taxon>
        <taxon>Actinomycetes</taxon>
        <taxon>Kitasatosporales</taxon>
        <taxon>Streptomycetaceae</taxon>
        <taxon>Streptomyces</taxon>
    </lineage>
</organism>
<reference evidence="1 2" key="1">
    <citation type="submission" date="2020-05" db="EMBL/GenBank/DDBJ databases">
        <authorList>
            <person name="Li K."/>
        </authorList>
    </citation>
    <scope>NUCLEOTIDE SEQUENCE [LARGE SCALE GENOMIC DNA]</scope>
    <source>
        <strain evidence="2">jing01</strain>
    </source>
</reference>
<dbReference type="RefSeq" id="WP_171150578.1">
    <property type="nucleotide sequence ID" value="NZ_CP053189.1"/>
</dbReference>
<evidence type="ECO:0000313" key="2">
    <source>
        <dbReference type="Proteomes" id="UP000502641"/>
    </source>
</evidence>
<dbReference type="Gene3D" id="1.10.10.10">
    <property type="entry name" value="Winged helix-like DNA-binding domain superfamily/Winged helix DNA-binding domain"/>
    <property type="match status" value="1"/>
</dbReference>
<dbReference type="AlphaFoldDB" id="A0A6M4PCD5"/>
<proteinExistence type="predicted"/>
<keyword evidence="1" id="KW-0238">DNA-binding</keyword>
<name>A0A6M4PCD5_9ACTN</name>
<keyword evidence="2" id="KW-1185">Reference proteome</keyword>
<gene>
    <name evidence="1" type="ORF">HKX69_03330</name>
</gene>
<dbReference type="Proteomes" id="UP000502641">
    <property type="component" value="Chromosome"/>
</dbReference>
<protein>
    <submittedName>
        <fullName evidence="1">Winged helix DNA-binding protein</fullName>
    </submittedName>
</protein>
<dbReference type="KEGG" id="sarg:HKX69_03330"/>
<dbReference type="InterPro" id="IPR036390">
    <property type="entry name" value="WH_DNA-bd_sf"/>
</dbReference>
<evidence type="ECO:0000313" key="1">
    <source>
        <dbReference type="EMBL" id="QJS08675.1"/>
    </source>
</evidence>
<dbReference type="EMBL" id="CP053189">
    <property type="protein sequence ID" value="QJS08675.1"/>
    <property type="molecule type" value="Genomic_DNA"/>
</dbReference>
<dbReference type="GO" id="GO:0003677">
    <property type="term" value="F:DNA binding"/>
    <property type="evidence" value="ECO:0007669"/>
    <property type="project" value="UniProtKB-KW"/>
</dbReference>
<dbReference type="SUPFAM" id="SSF46785">
    <property type="entry name" value="Winged helix' DNA-binding domain"/>
    <property type="match status" value="1"/>
</dbReference>
<sequence>MTTTAPRVDSRVIGLAHYALRAVLERVLAPHGISFLQSVTLRLASLADGPVERAALVAGVVDTVKVAENDAERAVEDLTAAGLLAPEGARALRLTDAGRGVYTTSSAEAAAVSARLYAGIREEDRAVAGRVLALLTERAEAELSGLRQR</sequence>
<accession>A0A6M4PCD5</accession>
<dbReference type="InterPro" id="IPR036388">
    <property type="entry name" value="WH-like_DNA-bd_sf"/>
</dbReference>